<sequence length="435" mass="48190">MNHLIDSGLFYTCSIKNNNQHRGVPWLSSHAKSPNFASEDVSEALATAAPSQSPVPRDPKLERPKVDVGLSVEEWSLFVRHREVFCPGSNIDDVSVPSQLFQCAGPTLGNSPFKANSNATLEPLRSLLSPVRLLAVILVATCVLRIELLQLHQEREEALRAFTARVRGKAETCAFSAVCECGETMDYIDHIFREALLKGIYDLNIHREVLGTTDSLQKPVTDVTALVENKEMVRNVLPSSARTAMSSFLRIKRAQPALATIPPPADQAKKAPCPILLHQSTAQKPTLDTYEGDSTAVNATRRQTVLSSKPSPARIKHHEFLKGEWRRVRLRDQPRVQITISLQKPTNRNHDHSPSNCVTVSEFADTRAQSDLWFLEEFLTRGFSCDDLYLVSLSLSAANQSTIAIKGAFFAKPTATSRSDNEISNRSMVYESSSV</sequence>
<dbReference type="AlphaFoldDB" id="A0A2B4RVE9"/>
<comment type="caution">
    <text evidence="1">The sequence shown here is derived from an EMBL/GenBank/DDBJ whole genome shotgun (WGS) entry which is preliminary data.</text>
</comment>
<gene>
    <name evidence="1" type="ORF">AWC38_SpisGene15011</name>
</gene>
<protein>
    <submittedName>
        <fullName evidence="1">Uncharacterized protein</fullName>
    </submittedName>
</protein>
<evidence type="ECO:0000313" key="1">
    <source>
        <dbReference type="EMBL" id="PFX20530.1"/>
    </source>
</evidence>
<evidence type="ECO:0000313" key="2">
    <source>
        <dbReference type="Proteomes" id="UP000225706"/>
    </source>
</evidence>
<name>A0A2B4RVE9_STYPI</name>
<accession>A0A2B4RVE9</accession>
<keyword evidence="2" id="KW-1185">Reference proteome</keyword>
<proteinExistence type="predicted"/>
<reference evidence="2" key="1">
    <citation type="journal article" date="2017" name="bioRxiv">
        <title>Comparative analysis of the genomes of Stylophora pistillata and Acropora digitifera provides evidence for extensive differences between species of corals.</title>
        <authorList>
            <person name="Voolstra C.R."/>
            <person name="Li Y."/>
            <person name="Liew Y.J."/>
            <person name="Baumgarten S."/>
            <person name="Zoccola D."/>
            <person name="Flot J.-F."/>
            <person name="Tambutte S."/>
            <person name="Allemand D."/>
            <person name="Aranda M."/>
        </authorList>
    </citation>
    <scope>NUCLEOTIDE SEQUENCE [LARGE SCALE GENOMIC DNA]</scope>
</reference>
<dbReference type="EMBL" id="LSMT01000313">
    <property type="protein sequence ID" value="PFX20530.1"/>
    <property type="molecule type" value="Genomic_DNA"/>
</dbReference>
<dbReference type="Proteomes" id="UP000225706">
    <property type="component" value="Unassembled WGS sequence"/>
</dbReference>
<organism evidence="1 2">
    <name type="scientific">Stylophora pistillata</name>
    <name type="common">Smooth cauliflower coral</name>
    <dbReference type="NCBI Taxonomy" id="50429"/>
    <lineage>
        <taxon>Eukaryota</taxon>
        <taxon>Metazoa</taxon>
        <taxon>Cnidaria</taxon>
        <taxon>Anthozoa</taxon>
        <taxon>Hexacorallia</taxon>
        <taxon>Scleractinia</taxon>
        <taxon>Astrocoeniina</taxon>
        <taxon>Pocilloporidae</taxon>
        <taxon>Stylophora</taxon>
    </lineage>
</organism>